<feature type="non-terminal residue" evidence="1">
    <location>
        <position position="1"/>
    </location>
</feature>
<evidence type="ECO:0000313" key="1">
    <source>
        <dbReference type="EMBL" id="KAA6324735.1"/>
    </source>
</evidence>
<dbReference type="EMBL" id="SNRY01002513">
    <property type="protein sequence ID" value="KAA6324735.1"/>
    <property type="molecule type" value="Genomic_DNA"/>
</dbReference>
<sequence>KASPYGIYDLVKMKVLSTSERIMIQAGLQSTASDNGGNWLVKHTIPVQRTFL</sequence>
<organism evidence="1">
    <name type="scientific">termite gut metagenome</name>
    <dbReference type="NCBI Taxonomy" id="433724"/>
    <lineage>
        <taxon>unclassified sequences</taxon>
        <taxon>metagenomes</taxon>
        <taxon>organismal metagenomes</taxon>
    </lineage>
</organism>
<comment type="caution">
    <text evidence="1">The sequence shown here is derived from an EMBL/GenBank/DDBJ whole genome shotgun (WGS) entry which is preliminary data.</text>
</comment>
<protein>
    <submittedName>
        <fullName evidence="1">Uncharacterized protein</fullName>
    </submittedName>
</protein>
<gene>
    <name evidence="1" type="ORF">EZS27_025977</name>
</gene>
<dbReference type="AlphaFoldDB" id="A0A5J4QTT1"/>
<reference evidence="1" key="1">
    <citation type="submission" date="2019-03" db="EMBL/GenBank/DDBJ databases">
        <title>Single cell metagenomics reveals metabolic interactions within the superorganism composed of flagellate Streblomastix strix and complex community of Bacteroidetes bacteria on its surface.</title>
        <authorList>
            <person name="Treitli S.C."/>
            <person name="Kolisko M."/>
            <person name="Husnik F."/>
            <person name="Keeling P."/>
            <person name="Hampl V."/>
        </authorList>
    </citation>
    <scope>NUCLEOTIDE SEQUENCE</scope>
    <source>
        <strain evidence="1">STM</strain>
    </source>
</reference>
<proteinExistence type="predicted"/>
<accession>A0A5J4QTT1</accession>
<name>A0A5J4QTT1_9ZZZZ</name>